<feature type="compositionally biased region" description="Basic residues" evidence="1">
    <location>
        <begin position="949"/>
        <end position="961"/>
    </location>
</feature>
<dbReference type="AlphaFoldDB" id="A0A1Q2CNR6"/>
<dbReference type="STRING" id="1332264.BW730_09660"/>
<evidence type="ECO:0000256" key="1">
    <source>
        <dbReference type="SAM" id="MobiDB-lite"/>
    </source>
</evidence>
<evidence type="ECO:0000313" key="3">
    <source>
        <dbReference type="EMBL" id="AQP47715.1"/>
    </source>
</evidence>
<dbReference type="KEGG" id="tes:BW730_09660"/>
<accession>A0A1Q2CNR6</accession>
<feature type="region of interest" description="Disordered" evidence="1">
    <location>
        <begin position="840"/>
        <end position="980"/>
    </location>
</feature>
<keyword evidence="2" id="KW-0732">Signal</keyword>
<sequence>MALLAALLLLATGQTLPANAAPDNATLELSKVVTGWAENTTVRPGQSFGYTLELSCNNSNFGGCDDAFLLDPIPAGLLLDGDSAAIKVTGSGVATRVRIEAPQTVRVDVINDLGDGKVGMAHGTTITVVVPVRVDPDLAQSASGTPIINTATADATNAPNEEASFPVKPEVPIVTAAVPAKSFDPEGGLASTGVKTTLKAQAANGSNVSVDAITITDPADPTAKPFQHLALTGALDVKLPDGAEHVRVDVMVGGAWVEGTAGPLPAELPDSVTPSDVEGIRLTFLSTDGPDIAPGATGSFDLGLVSRPSIATSGPIVNTIAATVTVGETTSTPGTTTATYTPAAADIPVAATKTFTPDVITAGKQSTVALTATNTSSHTLETLTITEPGSGANPLADTLTFAGWATSGVQWPNGATGLTVTYQVERDGEIVTVTEAADTPNTLPAAPADGRVIGFTATYSGAIVPGAEAKLPFTVSTDAAQAVDLAKHPNDIVVTSVAPGGYAGSTTAADELTTYKRRLDLEVGKKISPSSIVGTAGEDVVVRLTGHLLPFPQSTTEATTVIISDPADVAADAWYDSFAPTRIASTPVPTNATLTVQYFDGTAWHDVEGMVGLTGGVPTVDFPATVRDSALGIRFVYESTDGLAPDTRLAPNLGFELRATATEPFTAANCAAASAAADLVEPADAASPCPTITVSPEGTGPGGGAPVTIDKSWASSTIPQRLLAGTTVTLSWATHRSNLGKVVVSDGAAPSAATLPGSAFNSFDLLSIPAIWPSDDPLIAFDRVARVELYSLSRDAWVAKTGDPCPQGCDGQFPGVTLSDAERADTIGVRLVFEESPTRIDRIQNDPEAPAVGSGVARSLPGQSRPLKLTMRLRDELRKSPSGAPEPVLYSSLLGTRQPGEVPNDAGVTGWTDPTGSPVASDRDEASITVTDVPRPSSSTRPGAAARWPSHRRAPRSRTSGRRPAWCSRRPTPPLRGSTS</sequence>
<gene>
    <name evidence="3" type="ORF">BW730_09660</name>
</gene>
<organism evidence="3 4">
    <name type="scientific">Tessaracoccus aquimaris</name>
    <dbReference type="NCBI Taxonomy" id="1332264"/>
    <lineage>
        <taxon>Bacteria</taxon>
        <taxon>Bacillati</taxon>
        <taxon>Actinomycetota</taxon>
        <taxon>Actinomycetes</taxon>
        <taxon>Propionibacteriales</taxon>
        <taxon>Propionibacteriaceae</taxon>
        <taxon>Tessaracoccus</taxon>
    </lineage>
</organism>
<name>A0A1Q2CNR6_9ACTN</name>
<proteinExistence type="predicted"/>
<evidence type="ECO:0000313" key="4">
    <source>
        <dbReference type="Proteomes" id="UP000188145"/>
    </source>
</evidence>
<feature type="signal peptide" evidence="2">
    <location>
        <begin position="1"/>
        <end position="20"/>
    </location>
</feature>
<dbReference type="Gene3D" id="2.60.40.740">
    <property type="match status" value="1"/>
</dbReference>
<protein>
    <recommendedName>
        <fullName evidence="5">DUF11 domain-containing protein</fullName>
    </recommendedName>
</protein>
<keyword evidence="4" id="KW-1185">Reference proteome</keyword>
<reference evidence="4" key="1">
    <citation type="submission" date="2017-02" db="EMBL/GenBank/DDBJ databases">
        <title>Tessaracoccus aquaemaris sp. nov., isolated from the intestine of a Korean rockfish, Sebastes schlegelii, in a marine aquaculture pond.</title>
        <authorList>
            <person name="Tak E.J."/>
            <person name="Bae J.-W."/>
        </authorList>
    </citation>
    <scope>NUCLEOTIDE SEQUENCE [LARGE SCALE GENOMIC DNA]</scope>
    <source>
        <strain evidence="4">NSG39</strain>
    </source>
</reference>
<feature type="chain" id="PRO_5012885249" description="DUF11 domain-containing protein" evidence="2">
    <location>
        <begin position="21"/>
        <end position="980"/>
    </location>
</feature>
<evidence type="ECO:0000256" key="2">
    <source>
        <dbReference type="SAM" id="SignalP"/>
    </source>
</evidence>
<evidence type="ECO:0008006" key="5">
    <source>
        <dbReference type="Google" id="ProtNLM"/>
    </source>
</evidence>
<dbReference type="Proteomes" id="UP000188145">
    <property type="component" value="Chromosome"/>
</dbReference>
<dbReference type="EMBL" id="CP019606">
    <property type="protein sequence ID" value="AQP47715.1"/>
    <property type="molecule type" value="Genomic_DNA"/>
</dbReference>